<proteinExistence type="predicted"/>
<dbReference type="KEGG" id="aht:ANTHELSMS3_03086"/>
<dbReference type="AlphaFoldDB" id="A0A222E6V8"/>
<accession>A0A222E6V8</accession>
<dbReference type="EMBL" id="CP022540">
    <property type="protein sequence ID" value="ASP21738.1"/>
    <property type="molecule type" value="Genomic_DNA"/>
</dbReference>
<sequence>MVRVQATIFVYVAGLILAFCVIPQVQAQGNSPFFVAETGVSRKWEIRATFECEDARAAPETDEPQRKWIDNGSVAICGVSGPDLGVNDKALALKLSHALCHHSDLQVCAQPDSSAFNGAEWSFAKLSWKTGS</sequence>
<protein>
    <submittedName>
        <fullName evidence="1">Uncharacterized protein</fullName>
    </submittedName>
</protein>
<keyword evidence="2" id="KW-1185">Reference proteome</keyword>
<reference evidence="1 2" key="1">
    <citation type="submission" date="2017-07" db="EMBL/GenBank/DDBJ databases">
        <title>Genome Sequence of Antarctobacter heliothermus Strain SMS3 Isolated from a culture of the Diatom Skeletonema marinoi.</title>
        <authorList>
            <person name="Topel M."/>
            <person name="Pinder M.I.M."/>
            <person name="Johansson O.N."/>
            <person name="Kourtchenko O."/>
            <person name="Godhe A."/>
            <person name="Clarke A.K."/>
        </authorList>
    </citation>
    <scope>NUCLEOTIDE SEQUENCE [LARGE SCALE GENOMIC DNA]</scope>
    <source>
        <strain evidence="1 2">SMS3</strain>
    </source>
</reference>
<evidence type="ECO:0000313" key="2">
    <source>
        <dbReference type="Proteomes" id="UP000203589"/>
    </source>
</evidence>
<gene>
    <name evidence="1" type="ORF">ANTHELSMS3_03086</name>
</gene>
<organism evidence="1 2">
    <name type="scientific">Antarctobacter heliothermus</name>
    <dbReference type="NCBI Taxonomy" id="74033"/>
    <lineage>
        <taxon>Bacteria</taxon>
        <taxon>Pseudomonadati</taxon>
        <taxon>Pseudomonadota</taxon>
        <taxon>Alphaproteobacteria</taxon>
        <taxon>Rhodobacterales</taxon>
        <taxon>Roseobacteraceae</taxon>
        <taxon>Antarctobacter</taxon>
    </lineage>
</organism>
<dbReference type="Proteomes" id="UP000203589">
    <property type="component" value="Chromosome"/>
</dbReference>
<name>A0A222E6V8_9RHOB</name>
<evidence type="ECO:0000313" key="1">
    <source>
        <dbReference type="EMBL" id="ASP21738.1"/>
    </source>
</evidence>